<organism evidence="16 17">
    <name type="scientific">Micromonospora matsumotoense</name>
    <dbReference type="NCBI Taxonomy" id="121616"/>
    <lineage>
        <taxon>Bacteria</taxon>
        <taxon>Bacillati</taxon>
        <taxon>Actinomycetota</taxon>
        <taxon>Actinomycetes</taxon>
        <taxon>Micromonosporales</taxon>
        <taxon>Micromonosporaceae</taxon>
        <taxon>Micromonospora</taxon>
    </lineage>
</organism>
<evidence type="ECO:0000259" key="14">
    <source>
        <dbReference type="Pfam" id="PF04452"/>
    </source>
</evidence>
<comment type="similarity">
    <text evidence="2 12">Belongs to the RNA methyltransferase RsmE family.</text>
</comment>
<comment type="subcellular location">
    <subcellularLocation>
        <location evidence="1 12">Cytoplasm</location>
    </subcellularLocation>
</comment>
<dbReference type="SUPFAM" id="SSF75217">
    <property type="entry name" value="alpha/beta knot"/>
    <property type="match status" value="1"/>
</dbReference>
<dbReference type="GO" id="GO:0005737">
    <property type="term" value="C:cytoplasm"/>
    <property type="evidence" value="ECO:0007669"/>
    <property type="project" value="UniProtKB-SubCell"/>
</dbReference>
<evidence type="ECO:0000256" key="1">
    <source>
        <dbReference type="ARBA" id="ARBA00004496"/>
    </source>
</evidence>
<keyword evidence="8 12" id="KW-0808">Transferase</keyword>
<evidence type="ECO:0000256" key="10">
    <source>
        <dbReference type="ARBA" id="ARBA00025699"/>
    </source>
</evidence>
<feature type="domain" description="Ribosomal RNA small subunit methyltransferase E methyltransferase" evidence="14">
    <location>
        <begin position="126"/>
        <end position="286"/>
    </location>
</feature>
<evidence type="ECO:0000256" key="5">
    <source>
        <dbReference type="ARBA" id="ARBA00022490"/>
    </source>
</evidence>
<evidence type="ECO:0000256" key="9">
    <source>
        <dbReference type="ARBA" id="ARBA00022691"/>
    </source>
</evidence>
<dbReference type="Pfam" id="PF04452">
    <property type="entry name" value="Methyltrans_RNA"/>
    <property type="match status" value="1"/>
</dbReference>
<dbReference type="PIRSF" id="PIRSF015601">
    <property type="entry name" value="MTase_slr0722"/>
    <property type="match status" value="1"/>
</dbReference>
<accession>A0A1C4URW3</accession>
<evidence type="ECO:0000256" key="2">
    <source>
        <dbReference type="ARBA" id="ARBA00005528"/>
    </source>
</evidence>
<dbReference type="CDD" id="cd18084">
    <property type="entry name" value="RsmE-like"/>
    <property type="match status" value="1"/>
</dbReference>
<evidence type="ECO:0000256" key="11">
    <source>
        <dbReference type="ARBA" id="ARBA00047944"/>
    </source>
</evidence>
<feature type="region of interest" description="Disordered" evidence="13">
    <location>
        <begin position="16"/>
        <end position="39"/>
    </location>
</feature>
<evidence type="ECO:0000256" key="13">
    <source>
        <dbReference type="SAM" id="MobiDB-lite"/>
    </source>
</evidence>
<dbReference type="AlphaFoldDB" id="A0A1C4URW3"/>
<dbReference type="InterPro" id="IPR046887">
    <property type="entry name" value="RsmE_PUA-like"/>
</dbReference>
<keyword evidence="17" id="KW-1185">Reference proteome</keyword>
<dbReference type="FunFam" id="3.40.1280.10:FF:000023">
    <property type="entry name" value="Ribosomal RNA small subunit methyltransferase E"/>
    <property type="match status" value="1"/>
</dbReference>
<dbReference type="SUPFAM" id="SSF88697">
    <property type="entry name" value="PUA domain-like"/>
    <property type="match status" value="1"/>
</dbReference>
<evidence type="ECO:0000256" key="8">
    <source>
        <dbReference type="ARBA" id="ARBA00022679"/>
    </source>
</evidence>
<evidence type="ECO:0000256" key="12">
    <source>
        <dbReference type="PIRNR" id="PIRNR015601"/>
    </source>
</evidence>
<comment type="catalytic activity">
    <reaction evidence="11 12">
        <text>uridine(1498) in 16S rRNA + S-adenosyl-L-methionine = N(3)-methyluridine(1498) in 16S rRNA + S-adenosyl-L-homocysteine + H(+)</text>
        <dbReference type="Rhea" id="RHEA:42920"/>
        <dbReference type="Rhea" id="RHEA-COMP:10283"/>
        <dbReference type="Rhea" id="RHEA-COMP:10284"/>
        <dbReference type="ChEBI" id="CHEBI:15378"/>
        <dbReference type="ChEBI" id="CHEBI:57856"/>
        <dbReference type="ChEBI" id="CHEBI:59789"/>
        <dbReference type="ChEBI" id="CHEBI:65315"/>
        <dbReference type="ChEBI" id="CHEBI:74502"/>
        <dbReference type="EC" id="2.1.1.193"/>
    </reaction>
</comment>
<evidence type="ECO:0000313" key="17">
    <source>
        <dbReference type="Proteomes" id="UP000198797"/>
    </source>
</evidence>
<evidence type="ECO:0000256" key="6">
    <source>
        <dbReference type="ARBA" id="ARBA00022552"/>
    </source>
</evidence>
<evidence type="ECO:0000256" key="4">
    <source>
        <dbReference type="ARBA" id="ARBA00013673"/>
    </source>
</evidence>
<comment type="function">
    <text evidence="10 12">Specifically methylates the N3 position of the uracil ring of uridine 1498 (m3U1498) in 16S rRNA. Acts on the fully assembled 30S ribosomal subunit.</text>
</comment>
<dbReference type="NCBIfam" id="TIGR00046">
    <property type="entry name" value="RsmE family RNA methyltransferase"/>
    <property type="match status" value="1"/>
</dbReference>
<evidence type="ECO:0000259" key="15">
    <source>
        <dbReference type="Pfam" id="PF20260"/>
    </source>
</evidence>
<keyword evidence="7 12" id="KW-0489">Methyltransferase</keyword>
<reference evidence="17" key="1">
    <citation type="submission" date="2016-06" db="EMBL/GenBank/DDBJ databases">
        <authorList>
            <person name="Varghese N."/>
            <person name="Submissions Spin"/>
        </authorList>
    </citation>
    <scope>NUCLEOTIDE SEQUENCE [LARGE SCALE GENOMIC DNA]</scope>
    <source>
        <strain evidence="17">DSM 44100</strain>
    </source>
</reference>
<name>A0A1C4URW3_9ACTN</name>
<dbReference type="GO" id="GO:0070042">
    <property type="term" value="F:rRNA (uridine-N3-)-methyltransferase activity"/>
    <property type="evidence" value="ECO:0007669"/>
    <property type="project" value="TreeGrafter"/>
</dbReference>
<dbReference type="EMBL" id="FMCU01000001">
    <property type="protein sequence ID" value="SCE74384.1"/>
    <property type="molecule type" value="Genomic_DNA"/>
</dbReference>
<dbReference type="PANTHER" id="PTHR30027:SF3">
    <property type="entry name" value="16S RRNA (URACIL(1498)-N(3))-METHYLTRANSFERASE"/>
    <property type="match status" value="1"/>
</dbReference>
<dbReference type="Proteomes" id="UP000198797">
    <property type="component" value="Unassembled WGS sequence"/>
</dbReference>
<dbReference type="STRING" id="121616.GA0070216_101699"/>
<dbReference type="InterPro" id="IPR015947">
    <property type="entry name" value="PUA-like_sf"/>
</dbReference>
<evidence type="ECO:0000313" key="16">
    <source>
        <dbReference type="EMBL" id="SCE74384.1"/>
    </source>
</evidence>
<dbReference type="Gene3D" id="3.40.1280.10">
    <property type="match status" value="1"/>
</dbReference>
<dbReference type="InterPro" id="IPR046886">
    <property type="entry name" value="RsmE_MTase_dom"/>
</dbReference>
<dbReference type="Gene3D" id="2.40.240.20">
    <property type="entry name" value="Hypothetical PUA domain-like, domain 1"/>
    <property type="match status" value="1"/>
</dbReference>
<dbReference type="EC" id="2.1.1.193" evidence="3 12"/>
<dbReference type="InterPro" id="IPR029028">
    <property type="entry name" value="Alpha/beta_knot_MTases"/>
</dbReference>
<sequence length="293" mass="30260">MVSAGRLGVVVMRAGSGQPAPVEGARPDSPRGRRARPGAAGSRAASLIVVSAPLFLVESLPAADQLTLDGPEGHHAATVQRLRVGEELLLADGRGGTAAAVVTAVGRGTLDLTVTSRGYVDADVPRLVVVQGIAKGDRGELAVQAMTEVGVDEIVPWAASRSVVQWRGDRGVRAREKWAATAREAAKQARRAWLPVVAGAPDESTATVARRIAGAGAAFVLHEEADERLTTVELPTTGEIVLVVGPEGGIAPTELTVFTEAGARPVRLGPSVLRTSTAGVAALSVLATRLPRW</sequence>
<feature type="domain" description="Ribosomal RNA small subunit methyltransferase E PUA-like" evidence="15">
    <location>
        <begin position="68"/>
        <end position="114"/>
    </location>
</feature>
<keyword evidence="9 12" id="KW-0949">S-adenosyl-L-methionine</keyword>
<dbReference type="InterPro" id="IPR029026">
    <property type="entry name" value="tRNA_m1G_MTases_N"/>
</dbReference>
<dbReference type="GO" id="GO:0070475">
    <property type="term" value="P:rRNA base methylation"/>
    <property type="evidence" value="ECO:0007669"/>
    <property type="project" value="TreeGrafter"/>
</dbReference>
<evidence type="ECO:0000256" key="7">
    <source>
        <dbReference type="ARBA" id="ARBA00022603"/>
    </source>
</evidence>
<gene>
    <name evidence="16" type="ORF">GA0070216_101699</name>
</gene>
<keyword evidence="5 12" id="KW-0963">Cytoplasm</keyword>
<dbReference type="Pfam" id="PF20260">
    <property type="entry name" value="PUA_4"/>
    <property type="match status" value="1"/>
</dbReference>
<keyword evidence="6 12" id="KW-0698">rRNA processing</keyword>
<dbReference type="NCBIfam" id="NF008693">
    <property type="entry name" value="PRK11713.2-3"/>
    <property type="match status" value="1"/>
</dbReference>
<dbReference type="InterPro" id="IPR006700">
    <property type="entry name" value="RsmE"/>
</dbReference>
<dbReference type="PANTHER" id="PTHR30027">
    <property type="entry name" value="RIBOSOMAL RNA SMALL SUBUNIT METHYLTRANSFERASE E"/>
    <property type="match status" value="1"/>
</dbReference>
<evidence type="ECO:0000256" key="3">
    <source>
        <dbReference type="ARBA" id="ARBA00012328"/>
    </source>
</evidence>
<protein>
    <recommendedName>
        <fullName evidence="4 12">Ribosomal RNA small subunit methyltransferase E</fullName>
        <ecNumber evidence="3 12">2.1.1.193</ecNumber>
    </recommendedName>
</protein>
<proteinExistence type="inferred from homology"/>